<dbReference type="PANTHER" id="PTHR11142:SF22">
    <property type="entry name" value="TRNA PSEUDOURIDINE SYNTHASE A 2"/>
    <property type="match status" value="1"/>
</dbReference>
<gene>
    <name evidence="4" type="primary">truA</name>
    <name evidence="9" type="ORF">SAMN03080599_00108</name>
</gene>
<evidence type="ECO:0000256" key="3">
    <source>
        <dbReference type="ARBA" id="ARBA00023235"/>
    </source>
</evidence>
<keyword evidence="2 4" id="KW-0819">tRNA processing</keyword>
<protein>
    <recommendedName>
        <fullName evidence="4">tRNA pseudouridine synthase A</fullName>
        <ecNumber evidence="4">5.4.99.12</ecNumber>
    </recommendedName>
    <alternativeName>
        <fullName evidence="4">tRNA pseudouridine(38-40) synthase</fullName>
    </alternativeName>
    <alternativeName>
        <fullName evidence="4">tRNA pseudouridylate synthase I</fullName>
    </alternativeName>
    <alternativeName>
        <fullName evidence="4">tRNA-uridine isomerase I</fullName>
    </alternativeName>
</protein>
<feature type="binding site" evidence="4 6">
    <location>
        <position position="114"/>
    </location>
    <ligand>
        <name>substrate</name>
    </ligand>
</feature>
<dbReference type="HAMAP" id="MF_00171">
    <property type="entry name" value="TruA"/>
    <property type="match status" value="1"/>
</dbReference>
<dbReference type="InterPro" id="IPR020095">
    <property type="entry name" value="PsdUridine_synth_TruA_C"/>
</dbReference>
<dbReference type="PANTHER" id="PTHR11142">
    <property type="entry name" value="PSEUDOURIDYLATE SYNTHASE"/>
    <property type="match status" value="1"/>
</dbReference>
<dbReference type="STRING" id="1120920.SAMN03080599_00108"/>
<dbReference type="PIRSF" id="PIRSF001430">
    <property type="entry name" value="tRNA_psdUrid_synth"/>
    <property type="match status" value="1"/>
</dbReference>
<dbReference type="OrthoDB" id="9811823at2"/>
<dbReference type="GO" id="GO:0003723">
    <property type="term" value="F:RNA binding"/>
    <property type="evidence" value="ECO:0007669"/>
    <property type="project" value="InterPro"/>
</dbReference>
<feature type="domain" description="Pseudouridine synthase I TruA alpha/beta" evidence="8">
    <location>
        <begin position="10"/>
        <end position="107"/>
    </location>
</feature>
<keyword evidence="3 4" id="KW-0413">Isomerase</keyword>
<comment type="similarity">
    <text evidence="1 4 7">Belongs to the tRNA pseudouridine synthase TruA family.</text>
</comment>
<organism evidence="9 10">
    <name type="scientific">Acidaminobacter hydrogenoformans DSM 2784</name>
    <dbReference type="NCBI Taxonomy" id="1120920"/>
    <lineage>
        <taxon>Bacteria</taxon>
        <taxon>Bacillati</taxon>
        <taxon>Bacillota</taxon>
        <taxon>Clostridia</taxon>
        <taxon>Peptostreptococcales</taxon>
        <taxon>Acidaminobacteraceae</taxon>
        <taxon>Acidaminobacter</taxon>
    </lineage>
</organism>
<evidence type="ECO:0000313" key="9">
    <source>
        <dbReference type="EMBL" id="SCZ76180.1"/>
    </source>
</evidence>
<dbReference type="CDD" id="cd02570">
    <property type="entry name" value="PseudoU_synth_EcTruA"/>
    <property type="match status" value="1"/>
</dbReference>
<dbReference type="AlphaFoldDB" id="A0A1G5RQN9"/>
<dbReference type="Gene3D" id="3.30.70.660">
    <property type="entry name" value="Pseudouridine synthase I, catalytic domain, C-terminal subdomain"/>
    <property type="match status" value="1"/>
</dbReference>
<dbReference type="InterPro" id="IPR001406">
    <property type="entry name" value="PsdUridine_synth_TruA"/>
</dbReference>
<feature type="active site" description="Nucleophile" evidence="4 5">
    <location>
        <position position="56"/>
    </location>
</feature>
<proteinExistence type="inferred from homology"/>
<evidence type="ECO:0000256" key="2">
    <source>
        <dbReference type="ARBA" id="ARBA00022694"/>
    </source>
</evidence>
<dbReference type="InterPro" id="IPR020094">
    <property type="entry name" value="TruA/RsuA/RluB/E/F_N"/>
</dbReference>
<evidence type="ECO:0000256" key="4">
    <source>
        <dbReference type="HAMAP-Rule" id="MF_00171"/>
    </source>
</evidence>
<dbReference type="GO" id="GO:0031119">
    <property type="term" value="P:tRNA pseudouridine synthesis"/>
    <property type="evidence" value="ECO:0007669"/>
    <property type="project" value="UniProtKB-UniRule"/>
</dbReference>
<dbReference type="Proteomes" id="UP000199208">
    <property type="component" value="Unassembled WGS sequence"/>
</dbReference>
<reference evidence="9 10" key="1">
    <citation type="submission" date="2016-10" db="EMBL/GenBank/DDBJ databases">
        <authorList>
            <person name="de Groot N.N."/>
        </authorList>
    </citation>
    <scope>NUCLEOTIDE SEQUENCE [LARGE SCALE GENOMIC DNA]</scope>
    <source>
        <strain evidence="9 10">DSM 2784</strain>
    </source>
</reference>
<evidence type="ECO:0000256" key="1">
    <source>
        <dbReference type="ARBA" id="ARBA00009375"/>
    </source>
</evidence>
<evidence type="ECO:0000259" key="8">
    <source>
        <dbReference type="Pfam" id="PF01416"/>
    </source>
</evidence>
<dbReference type="FunFam" id="3.30.70.580:FF:000001">
    <property type="entry name" value="tRNA pseudouridine synthase A"/>
    <property type="match status" value="1"/>
</dbReference>
<comment type="catalytic activity">
    <reaction evidence="4 7">
        <text>uridine(38/39/40) in tRNA = pseudouridine(38/39/40) in tRNA</text>
        <dbReference type="Rhea" id="RHEA:22376"/>
        <dbReference type="Rhea" id="RHEA-COMP:10085"/>
        <dbReference type="Rhea" id="RHEA-COMP:10087"/>
        <dbReference type="ChEBI" id="CHEBI:65314"/>
        <dbReference type="ChEBI" id="CHEBI:65315"/>
        <dbReference type="EC" id="5.4.99.12"/>
    </reaction>
</comment>
<dbReference type="GO" id="GO:0160147">
    <property type="term" value="F:tRNA pseudouridine(38-40) synthase activity"/>
    <property type="evidence" value="ECO:0007669"/>
    <property type="project" value="UniProtKB-EC"/>
</dbReference>
<dbReference type="InterPro" id="IPR020103">
    <property type="entry name" value="PsdUridine_synth_cat_dom_sf"/>
</dbReference>
<name>A0A1G5RQN9_9FIRM</name>
<evidence type="ECO:0000256" key="6">
    <source>
        <dbReference type="PIRSR" id="PIRSR001430-2"/>
    </source>
</evidence>
<dbReference type="EC" id="5.4.99.12" evidence="4"/>
<evidence type="ECO:0000313" key="10">
    <source>
        <dbReference type="Proteomes" id="UP000199208"/>
    </source>
</evidence>
<keyword evidence="10" id="KW-1185">Reference proteome</keyword>
<dbReference type="RefSeq" id="WP_092588935.1">
    <property type="nucleotide sequence ID" value="NZ_FMWL01000001.1"/>
</dbReference>
<evidence type="ECO:0000256" key="7">
    <source>
        <dbReference type="RuleBase" id="RU003792"/>
    </source>
</evidence>
<evidence type="ECO:0000256" key="5">
    <source>
        <dbReference type="PIRSR" id="PIRSR001430-1"/>
    </source>
</evidence>
<comment type="subunit">
    <text evidence="4">Homodimer.</text>
</comment>
<sequence length="279" mass="31117">MTYRYKMDLAYDGHRYRGWQRLGDDLKAETIQGKLEAALSRLLDESVEIEGAGRTDAGVHALGQVATFSTGKVIDAAQLQKDMNFYLPEDLSVLSLEQVHPSFHARYAAVSKTYLYKILNADIPDPFSRRYSLYLAEPLDLAAMKRAAEDFVGEYDFTAFTTAKSKKKSMVRRITGLEIVEIPPVPAWAPGGQHGQVNGNRIEIRITANGFLHNMARKITGTLIETGLGRVPTDRVRQMLESGDRRLSSELAPAHGLYLEAVRYEASGKKTRPLTSEPQ</sequence>
<accession>A0A1G5RQN9</accession>
<dbReference type="NCBIfam" id="TIGR00071">
    <property type="entry name" value="hisT_truA"/>
    <property type="match status" value="1"/>
</dbReference>
<dbReference type="Pfam" id="PF01416">
    <property type="entry name" value="PseudoU_synth_1"/>
    <property type="match status" value="2"/>
</dbReference>
<comment type="caution">
    <text evidence="4">Lacks conserved residue(s) required for the propagation of feature annotation.</text>
</comment>
<comment type="function">
    <text evidence="4">Formation of pseudouridine at positions 38, 39 and 40 in the anticodon stem and loop of transfer RNAs.</text>
</comment>
<dbReference type="SUPFAM" id="SSF55120">
    <property type="entry name" value="Pseudouridine synthase"/>
    <property type="match status" value="1"/>
</dbReference>
<feature type="domain" description="Pseudouridine synthase I TruA alpha/beta" evidence="8">
    <location>
        <begin position="147"/>
        <end position="265"/>
    </location>
</feature>
<dbReference type="Gene3D" id="3.30.70.580">
    <property type="entry name" value="Pseudouridine synthase I, catalytic domain, N-terminal subdomain"/>
    <property type="match status" value="1"/>
</dbReference>
<dbReference type="EMBL" id="FMWL01000001">
    <property type="protein sequence ID" value="SCZ76180.1"/>
    <property type="molecule type" value="Genomic_DNA"/>
</dbReference>
<dbReference type="InterPro" id="IPR020097">
    <property type="entry name" value="PsdUridine_synth_TruA_a/b_dom"/>
</dbReference>